<dbReference type="InterPro" id="IPR035919">
    <property type="entry name" value="EAL_sf"/>
</dbReference>
<dbReference type="EMBL" id="AAOH01000002">
    <property type="protein sequence ID" value="EAR29958.1"/>
    <property type="molecule type" value="Genomic_DNA"/>
</dbReference>
<keyword evidence="4" id="KW-1185">Reference proteome</keyword>
<keyword evidence="1" id="KW-0812">Transmembrane</keyword>
<dbReference type="Gene3D" id="3.20.20.450">
    <property type="entry name" value="EAL domain"/>
    <property type="match status" value="1"/>
</dbReference>
<dbReference type="InterPro" id="IPR000160">
    <property type="entry name" value="GGDEF_dom"/>
</dbReference>
<dbReference type="eggNOG" id="COG5001">
    <property type="taxonomic scope" value="Bacteria"/>
</dbReference>
<dbReference type="AlphaFoldDB" id="A4C7K4"/>
<evidence type="ECO:0000259" key="2">
    <source>
        <dbReference type="PROSITE" id="PS50883"/>
    </source>
</evidence>
<feature type="transmembrane region" description="Helical" evidence="1">
    <location>
        <begin position="6"/>
        <end position="28"/>
    </location>
</feature>
<dbReference type="HOGENOM" id="CLU_000445_70_50_6"/>
<feature type="domain" description="EAL" evidence="2">
    <location>
        <begin position="379"/>
        <end position="626"/>
    </location>
</feature>
<dbReference type="Pfam" id="PF00990">
    <property type="entry name" value="GGDEF"/>
    <property type="match status" value="1"/>
</dbReference>
<dbReference type="SUPFAM" id="SSF55073">
    <property type="entry name" value="Nucleotide cyclase"/>
    <property type="match status" value="1"/>
</dbReference>
<organism evidence="3 4">
    <name type="scientific">Pseudoalteromonas tunicata D2</name>
    <dbReference type="NCBI Taxonomy" id="87626"/>
    <lineage>
        <taxon>Bacteria</taxon>
        <taxon>Pseudomonadati</taxon>
        <taxon>Pseudomonadota</taxon>
        <taxon>Gammaproteobacteria</taxon>
        <taxon>Alteromonadales</taxon>
        <taxon>Pseudoalteromonadaceae</taxon>
        <taxon>Pseudoalteromonas</taxon>
    </lineage>
</organism>
<dbReference type="SMART" id="SM00267">
    <property type="entry name" value="GGDEF"/>
    <property type="match status" value="1"/>
</dbReference>
<dbReference type="RefSeq" id="WP_009837831.1">
    <property type="nucleotide sequence ID" value="NZ_AAOH01000002.1"/>
</dbReference>
<dbReference type="Proteomes" id="UP000006201">
    <property type="component" value="Unassembled WGS sequence"/>
</dbReference>
<proteinExistence type="predicted"/>
<keyword evidence="1" id="KW-1133">Transmembrane helix</keyword>
<dbReference type="PANTHER" id="PTHR33121:SF79">
    <property type="entry name" value="CYCLIC DI-GMP PHOSPHODIESTERASE PDED-RELATED"/>
    <property type="match status" value="1"/>
</dbReference>
<dbReference type="eggNOG" id="COG0643">
    <property type="taxonomic scope" value="Bacteria"/>
</dbReference>
<reference evidence="3 4" key="1">
    <citation type="submission" date="2006-02" db="EMBL/GenBank/DDBJ databases">
        <authorList>
            <person name="Moran M.A."/>
            <person name="Kjelleberg S."/>
            <person name="Egan S."/>
            <person name="Saunders N."/>
            <person name="Thomas T."/>
            <person name="Ferriera S."/>
            <person name="Johnson J."/>
            <person name="Kravitz S."/>
            <person name="Halpern A."/>
            <person name="Remington K."/>
            <person name="Beeson K."/>
            <person name="Tran B."/>
            <person name="Rogers Y.-H."/>
            <person name="Friedman R."/>
            <person name="Venter J.C."/>
        </authorList>
    </citation>
    <scope>NUCLEOTIDE SEQUENCE [LARGE SCALE GENOMIC DNA]</scope>
    <source>
        <strain evidence="3 4">D2</strain>
    </source>
</reference>
<feature type="transmembrane region" description="Helical" evidence="1">
    <location>
        <begin position="193"/>
        <end position="214"/>
    </location>
</feature>
<comment type="caution">
    <text evidence="3">The sequence shown here is derived from an EMBL/GenBank/DDBJ whole genome shotgun (WGS) entry which is preliminary data.</text>
</comment>
<dbReference type="GO" id="GO:0071111">
    <property type="term" value="F:cyclic-guanylate-specific phosphodiesterase activity"/>
    <property type="evidence" value="ECO:0007669"/>
    <property type="project" value="InterPro"/>
</dbReference>
<dbReference type="STRING" id="87626.PTD2_14099"/>
<name>A4C7K4_9GAMM</name>
<dbReference type="InterPro" id="IPR029787">
    <property type="entry name" value="Nucleotide_cyclase"/>
</dbReference>
<dbReference type="SUPFAM" id="SSF141868">
    <property type="entry name" value="EAL domain-like"/>
    <property type="match status" value="1"/>
</dbReference>
<dbReference type="InterPro" id="IPR050706">
    <property type="entry name" value="Cyclic-di-GMP_PDE-like"/>
</dbReference>
<dbReference type="CDD" id="cd01948">
    <property type="entry name" value="EAL"/>
    <property type="match status" value="1"/>
</dbReference>
<dbReference type="InterPro" id="IPR043128">
    <property type="entry name" value="Rev_trsase/Diguanyl_cyclase"/>
</dbReference>
<dbReference type="OrthoDB" id="5894408at2"/>
<protein>
    <submittedName>
        <fullName evidence="3">Putative orphan protein putative EAL domain</fullName>
    </submittedName>
</protein>
<evidence type="ECO:0000313" key="3">
    <source>
        <dbReference type="EMBL" id="EAR29958.1"/>
    </source>
</evidence>
<dbReference type="PANTHER" id="PTHR33121">
    <property type="entry name" value="CYCLIC DI-GMP PHOSPHODIESTERASE PDEF"/>
    <property type="match status" value="1"/>
</dbReference>
<dbReference type="InterPro" id="IPR001633">
    <property type="entry name" value="EAL_dom"/>
</dbReference>
<dbReference type="Gene3D" id="3.30.70.270">
    <property type="match status" value="1"/>
</dbReference>
<dbReference type="SMART" id="SM00052">
    <property type="entry name" value="EAL"/>
    <property type="match status" value="1"/>
</dbReference>
<evidence type="ECO:0000313" key="4">
    <source>
        <dbReference type="Proteomes" id="UP000006201"/>
    </source>
</evidence>
<sequence>MTHRSAHFGWLITGFFTFIVSLSGYVYYSYQHTYNEIMSAVDNKLLDAALSVQYILGDDYHDNIRDSSHISRKDYLIKSKQLSDFSKQLGLEYVYAMMLQDGKVHFTASSYTDKDIEQQKITYFYDAYPEATKTNRAAFFSTEPVFEYSSDQWGNFKTIFIPFTAKDGQVYLTGADITIADLDERLTASVSQAIITSCFFFFIAVLVAAIYIHLVKRSLGTDSATGFPNHIALENELRSNKQLHLVMAIIWVNDLEDINSFYGSPIGDRVMKRLMTRLAELSQNQYKIYRLSTNKIALIGNQLEHVDQLEALITQFNLNTPVLKDPFIYVTLCSGIAQGNKELLVENAHIAAAQAKQSRDCIVRYSDSMHKVKSQYLHNVKIAKEVREAFSNQLLVPYFQPVMCLINNKVSQYECLARIKSFNNTILEPNDFLTVVNRSRMDGQLTRLMFSQCAELFRRTQIHWSINLTAQDMLDPSLACYLEDELKRYPNPSHITFELLETEAIANFSEVKAFIDLVRAKGVKVIIDDFGTGYSNISNILKLNVDGIKLDGSLVKQIATDHDVFLFIEHIASFTKQVNLQLIAEAVENKMILDTLVKAGVRLVQGYYFAEPSAVAPKDTHVKEVETTH</sequence>
<keyword evidence="1" id="KW-0472">Membrane</keyword>
<evidence type="ECO:0000256" key="1">
    <source>
        <dbReference type="SAM" id="Phobius"/>
    </source>
</evidence>
<dbReference type="PROSITE" id="PS50883">
    <property type="entry name" value="EAL"/>
    <property type="match status" value="1"/>
</dbReference>
<dbReference type="Pfam" id="PF00563">
    <property type="entry name" value="EAL"/>
    <property type="match status" value="1"/>
</dbReference>
<gene>
    <name evidence="3" type="ORF">PTD2_14099</name>
</gene>
<accession>A4C7K4</accession>